<evidence type="ECO:0000313" key="2">
    <source>
        <dbReference type="Proteomes" id="UP001163687"/>
    </source>
</evidence>
<gene>
    <name evidence="1" type="ORF">caldi_08990</name>
</gene>
<protein>
    <submittedName>
        <fullName evidence="1">Uncharacterized protein</fullName>
    </submittedName>
</protein>
<proteinExistence type="predicted"/>
<keyword evidence="2" id="KW-1185">Reference proteome</keyword>
<dbReference type="Proteomes" id="UP001163687">
    <property type="component" value="Chromosome"/>
</dbReference>
<evidence type="ECO:0000313" key="1">
    <source>
        <dbReference type="EMBL" id="BDG59809.1"/>
    </source>
</evidence>
<reference evidence="1" key="1">
    <citation type="submission" date="2022-03" db="EMBL/GenBank/DDBJ databases">
        <title>Complete genome sequence of Caldinitratiruptor microaerophilus.</title>
        <authorList>
            <person name="Mukaiyama R."/>
            <person name="Nishiyama T."/>
            <person name="Ueda K."/>
        </authorList>
    </citation>
    <scope>NUCLEOTIDE SEQUENCE</scope>
    <source>
        <strain evidence="1">JCM 16183</strain>
    </source>
</reference>
<dbReference type="AlphaFoldDB" id="A0AA35G909"/>
<dbReference type="EMBL" id="AP025628">
    <property type="protein sequence ID" value="BDG59809.1"/>
    <property type="molecule type" value="Genomic_DNA"/>
</dbReference>
<sequence>MYEKRSEVGIGRHHDTAFCSCPLEDGGIAGRLHAHVTYVHDVVPTCSEFQGEAG</sequence>
<name>A0AA35G909_9FIRM</name>
<dbReference type="KEGG" id="cmic:caldi_08990"/>
<organism evidence="1 2">
    <name type="scientific">Caldinitratiruptor microaerophilus</name>
    <dbReference type="NCBI Taxonomy" id="671077"/>
    <lineage>
        <taxon>Bacteria</taxon>
        <taxon>Bacillati</taxon>
        <taxon>Bacillota</taxon>
        <taxon>Clostridia</taxon>
        <taxon>Eubacteriales</taxon>
        <taxon>Symbiobacteriaceae</taxon>
        <taxon>Caldinitratiruptor</taxon>
    </lineage>
</organism>
<accession>A0AA35G909</accession>